<feature type="signal peptide" evidence="3">
    <location>
        <begin position="1"/>
        <end position="27"/>
    </location>
</feature>
<keyword evidence="6" id="KW-1185">Reference proteome</keyword>
<dbReference type="RefSeq" id="WP_128445350.1">
    <property type="nucleotide sequence ID" value="NZ_SBIP01000006.1"/>
</dbReference>
<keyword evidence="1 5" id="KW-0378">Hydrolase</keyword>
<evidence type="ECO:0000259" key="4">
    <source>
        <dbReference type="Pfam" id="PF20434"/>
    </source>
</evidence>
<dbReference type="EMBL" id="SBIP01000006">
    <property type="protein sequence ID" value="RWX74689.1"/>
    <property type="molecule type" value="Genomic_DNA"/>
</dbReference>
<dbReference type="Pfam" id="PF20434">
    <property type="entry name" value="BD-FAE"/>
    <property type="match status" value="1"/>
</dbReference>
<dbReference type="InterPro" id="IPR050300">
    <property type="entry name" value="GDXG_lipolytic_enzyme"/>
</dbReference>
<feature type="domain" description="BD-FAE-like" evidence="4">
    <location>
        <begin position="66"/>
        <end position="267"/>
    </location>
</feature>
<dbReference type="InterPro" id="IPR029058">
    <property type="entry name" value="AB_hydrolase_fold"/>
</dbReference>
<dbReference type="SUPFAM" id="SSF53474">
    <property type="entry name" value="alpha/beta-Hydrolases"/>
    <property type="match status" value="1"/>
</dbReference>
<dbReference type="AlphaFoldDB" id="A0A444LAS5"/>
<comment type="caution">
    <text evidence="5">The sequence shown here is derived from an EMBL/GenBank/DDBJ whole genome shotgun (WGS) entry which is preliminary data.</text>
</comment>
<accession>A0A444LAS5</accession>
<dbReference type="Proteomes" id="UP000287687">
    <property type="component" value="Unassembled WGS sequence"/>
</dbReference>
<feature type="region of interest" description="Disordered" evidence="2">
    <location>
        <begin position="50"/>
        <end position="69"/>
    </location>
</feature>
<reference evidence="5 6" key="1">
    <citation type="submission" date="2019-01" db="EMBL/GenBank/DDBJ databases">
        <title>The draft genome of Rhizobium sp. 24NR.</title>
        <authorList>
            <person name="Liu L."/>
            <person name="Liang L."/>
            <person name="Shi S."/>
            <person name="Xu L."/>
            <person name="Wang X."/>
            <person name="Li L."/>
            <person name="Zhang X."/>
        </authorList>
    </citation>
    <scope>NUCLEOTIDE SEQUENCE [LARGE SCALE GENOMIC DNA]</scope>
    <source>
        <strain evidence="5 6">24NR</strain>
    </source>
</reference>
<organism evidence="5 6">
    <name type="scientific">Neorhizobium lilium</name>
    <dbReference type="NCBI Taxonomy" id="2503024"/>
    <lineage>
        <taxon>Bacteria</taxon>
        <taxon>Pseudomonadati</taxon>
        <taxon>Pseudomonadota</taxon>
        <taxon>Alphaproteobacteria</taxon>
        <taxon>Hyphomicrobiales</taxon>
        <taxon>Rhizobiaceae</taxon>
        <taxon>Rhizobium/Agrobacterium group</taxon>
        <taxon>Neorhizobium</taxon>
    </lineage>
</organism>
<dbReference type="PANTHER" id="PTHR48081:SF6">
    <property type="entry name" value="PEPTIDASE S9 PROLYL OLIGOPEPTIDASE CATALYTIC DOMAIN-CONTAINING PROTEIN"/>
    <property type="match status" value="1"/>
</dbReference>
<dbReference type="OrthoDB" id="9771666at2"/>
<evidence type="ECO:0000313" key="6">
    <source>
        <dbReference type="Proteomes" id="UP000287687"/>
    </source>
</evidence>
<proteinExistence type="predicted"/>
<dbReference type="PANTHER" id="PTHR48081">
    <property type="entry name" value="AB HYDROLASE SUPERFAMILY PROTEIN C4A8.06C"/>
    <property type="match status" value="1"/>
</dbReference>
<evidence type="ECO:0000256" key="2">
    <source>
        <dbReference type="SAM" id="MobiDB-lite"/>
    </source>
</evidence>
<feature type="chain" id="PRO_5019242923" evidence="3">
    <location>
        <begin position="28"/>
        <end position="324"/>
    </location>
</feature>
<evidence type="ECO:0000313" key="5">
    <source>
        <dbReference type="EMBL" id="RWX74689.1"/>
    </source>
</evidence>
<evidence type="ECO:0000256" key="3">
    <source>
        <dbReference type="SAM" id="SignalP"/>
    </source>
</evidence>
<sequence>MRQFLKYALGLAALAGAAFLPDGIVHAADKPLEEDNFLGIETLRLWPGVAPTSTSESEDETPSLTLFRPHPGTETGTAVIVAPGGGYIGVAGILEGREVADWFTSRGVTAFVLRYRVAPKFRLPVPLIDGQRAVRYVRANAERFGISPDRIGMIGFSAGGHLALTTAVGSDKGKSGAADPIERASDTLNFLVLGYPWLNGMAIRPDGTSQYCFFLKDYMKENCSPADYAQYQPLAAVTASVPPTFIYHTTTDDLVHADGSVALYSALLEHKVPVEMHIFAKGHHGTGMGGTDQVLSHWPELLELWLRDRGLLESIPPTPQTTGK</sequence>
<gene>
    <name evidence="5" type="ORF">EPK99_22510</name>
</gene>
<protein>
    <submittedName>
        <fullName evidence="5">Alpha/beta hydrolase</fullName>
    </submittedName>
</protein>
<evidence type="ECO:0000256" key="1">
    <source>
        <dbReference type="ARBA" id="ARBA00022801"/>
    </source>
</evidence>
<keyword evidence="3" id="KW-0732">Signal</keyword>
<dbReference type="GO" id="GO:0016787">
    <property type="term" value="F:hydrolase activity"/>
    <property type="evidence" value="ECO:0007669"/>
    <property type="project" value="UniProtKB-KW"/>
</dbReference>
<dbReference type="InterPro" id="IPR049492">
    <property type="entry name" value="BD-FAE-like_dom"/>
</dbReference>
<name>A0A444LAS5_9HYPH</name>
<dbReference type="Gene3D" id="3.40.50.1820">
    <property type="entry name" value="alpha/beta hydrolase"/>
    <property type="match status" value="1"/>
</dbReference>